<feature type="transmembrane region" description="Helical" evidence="7">
    <location>
        <begin position="182"/>
        <end position="202"/>
    </location>
</feature>
<feature type="transmembrane region" description="Helical" evidence="7">
    <location>
        <begin position="151"/>
        <end position="170"/>
    </location>
</feature>
<evidence type="ECO:0000256" key="6">
    <source>
        <dbReference type="RuleBase" id="RU362091"/>
    </source>
</evidence>
<sequence length="522" mass="56776">MIRTLDTVISVAYIAAILTIGLWVGLRHRKGAREYFLAGKTLRWPAIGLALFATNISTVHLVSLAQSGFDTGLLNGDFEWMAAFTLILLALFFVPFYIRSGVSTLPDFLEKRYDGACRNWLVAVSIVSAVVIHIAFSMLAGGIVLKTLFGINLYTSVIVICLVTAVYTIIGGLRAVVVTESIQTVVLIAGACCITVACWHRMGGWTAMTSVLHAHGQTDRLSMLRPSGAMPWYAVFLGYPVLGIWYWCADQTIVQRVLGAKDEQNARVGPLFCGFIKILPVFIFVLPGLFAYALAATGRLDVRSLGGDSKGIYTLMITQLLPSGLVGVLVAALLSGLMGQVSGALNSIATLVSYDLYKRYRPGASDKGLVLAGRIAAGASLIFSLALLPLLNRYESIFNGLNDIIAHIAPPITCVFLVGVFWKRASARSARLTLWIGSALGVAAYVFVRNVPFMMMAFYLFVLCVVLQVFFSVVYPGEAPDGLYWRSPLDPLRSPGWKGIGNYKFLAGTLIVVMGILFWLFH</sequence>
<name>A0A4R8DGS3_9BACT</name>
<feature type="transmembrane region" description="Helical" evidence="7">
    <location>
        <begin position="404"/>
        <end position="422"/>
    </location>
</feature>
<feature type="transmembrane region" description="Helical" evidence="7">
    <location>
        <begin position="6"/>
        <end position="26"/>
    </location>
</feature>
<keyword evidence="9" id="KW-1185">Reference proteome</keyword>
<evidence type="ECO:0000256" key="3">
    <source>
        <dbReference type="ARBA" id="ARBA00022692"/>
    </source>
</evidence>
<accession>A0A4R8DGS3</accession>
<feature type="transmembrane region" description="Helical" evidence="7">
    <location>
        <begin position="46"/>
        <end position="66"/>
    </location>
</feature>
<feature type="transmembrane region" description="Helical" evidence="7">
    <location>
        <begin position="503"/>
        <end position="521"/>
    </location>
</feature>
<dbReference type="GO" id="GO:0005886">
    <property type="term" value="C:plasma membrane"/>
    <property type="evidence" value="ECO:0007669"/>
    <property type="project" value="TreeGrafter"/>
</dbReference>
<dbReference type="PANTHER" id="PTHR11819:SF195">
    <property type="entry name" value="SODIUM_GLUCOSE COTRANSPORTER 4"/>
    <property type="match status" value="1"/>
</dbReference>
<reference evidence="8 9" key="1">
    <citation type="submission" date="2019-03" db="EMBL/GenBank/DDBJ databases">
        <title>Genomic Encyclopedia of Type Strains, Phase IV (KMG-IV): sequencing the most valuable type-strain genomes for metagenomic binning, comparative biology and taxonomic classification.</title>
        <authorList>
            <person name="Goeker M."/>
        </authorList>
    </citation>
    <scope>NUCLEOTIDE SEQUENCE [LARGE SCALE GENOMIC DNA]</scope>
    <source>
        <strain evidence="8 9">DSM 100059</strain>
    </source>
</reference>
<keyword evidence="3 7" id="KW-0812">Transmembrane</keyword>
<dbReference type="RefSeq" id="WP_133998104.1">
    <property type="nucleotide sequence ID" value="NZ_SODV01000002.1"/>
</dbReference>
<feature type="transmembrane region" description="Helical" evidence="7">
    <location>
        <begin position="230"/>
        <end position="248"/>
    </location>
</feature>
<dbReference type="NCBIfam" id="TIGR00813">
    <property type="entry name" value="sss"/>
    <property type="match status" value="1"/>
</dbReference>
<comment type="similarity">
    <text evidence="2 6">Belongs to the sodium:solute symporter (SSF) (TC 2.A.21) family.</text>
</comment>
<dbReference type="InterPro" id="IPR001734">
    <property type="entry name" value="Na/solute_symporter"/>
</dbReference>
<feature type="transmembrane region" description="Helical" evidence="7">
    <location>
        <begin position="454"/>
        <end position="475"/>
    </location>
</feature>
<feature type="transmembrane region" description="Helical" evidence="7">
    <location>
        <begin position="268"/>
        <end position="292"/>
    </location>
</feature>
<feature type="transmembrane region" description="Helical" evidence="7">
    <location>
        <begin position="119"/>
        <end position="145"/>
    </location>
</feature>
<dbReference type="CDD" id="cd10329">
    <property type="entry name" value="SLC5sbd_SGLT1-like"/>
    <property type="match status" value="1"/>
</dbReference>
<evidence type="ECO:0000256" key="1">
    <source>
        <dbReference type="ARBA" id="ARBA00004141"/>
    </source>
</evidence>
<dbReference type="EMBL" id="SODV01000002">
    <property type="protein sequence ID" value="TDW96881.1"/>
    <property type="molecule type" value="Genomic_DNA"/>
</dbReference>
<keyword evidence="4 7" id="KW-1133">Transmembrane helix</keyword>
<dbReference type="OrthoDB" id="9814523at2"/>
<dbReference type="AlphaFoldDB" id="A0A4R8DGS3"/>
<gene>
    <name evidence="8" type="ORF">EDB95_4717</name>
</gene>
<dbReference type="PANTHER" id="PTHR11819">
    <property type="entry name" value="SOLUTE CARRIER FAMILY 5"/>
    <property type="match status" value="1"/>
</dbReference>
<comment type="subcellular location">
    <subcellularLocation>
        <location evidence="1">Membrane</location>
        <topology evidence="1">Multi-pass membrane protein</topology>
    </subcellularLocation>
</comment>
<evidence type="ECO:0000256" key="4">
    <source>
        <dbReference type="ARBA" id="ARBA00022989"/>
    </source>
</evidence>
<dbReference type="Gene3D" id="1.20.1730.10">
    <property type="entry name" value="Sodium/glucose cotransporter"/>
    <property type="match status" value="1"/>
</dbReference>
<feature type="transmembrane region" description="Helical" evidence="7">
    <location>
        <begin position="368"/>
        <end position="392"/>
    </location>
</feature>
<evidence type="ECO:0000256" key="7">
    <source>
        <dbReference type="SAM" id="Phobius"/>
    </source>
</evidence>
<dbReference type="Pfam" id="PF00474">
    <property type="entry name" value="SSF"/>
    <property type="match status" value="1"/>
</dbReference>
<dbReference type="Proteomes" id="UP000294498">
    <property type="component" value="Unassembled WGS sequence"/>
</dbReference>
<evidence type="ECO:0000256" key="5">
    <source>
        <dbReference type="ARBA" id="ARBA00023136"/>
    </source>
</evidence>
<dbReference type="InterPro" id="IPR038377">
    <property type="entry name" value="Na/Glc_symporter_sf"/>
</dbReference>
<comment type="caution">
    <text evidence="8">The sequence shown here is derived from an EMBL/GenBank/DDBJ whole genome shotgun (WGS) entry which is preliminary data.</text>
</comment>
<keyword evidence="5 7" id="KW-0472">Membrane</keyword>
<dbReference type="GO" id="GO:0005412">
    <property type="term" value="F:D-glucose:sodium symporter activity"/>
    <property type="evidence" value="ECO:0007669"/>
    <property type="project" value="TreeGrafter"/>
</dbReference>
<feature type="transmembrane region" description="Helical" evidence="7">
    <location>
        <begin position="312"/>
        <end position="334"/>
    </location>
</feature>
<protein>
    <submittedName>
        <fullName evidence="8">SSS family solute:Na+ symporter</fullName>
    </submittedName>
</protein>
<evidence type="ECO:0000313" key="8">
    <source>
        <dbReference type="EMBL" id="TDW96881.1"/>
    </source>
</evidence>
<evidence type="ECO:0000313" key="9">
    <source>
        <dbReference type="Proteomes" id="UP000294498"/>
    </source>
</evidence>
<feature type="transmembrane region" description="Helical" evidence="7">
    <location>
        <begin position="78"/>
        <end position="98"/>
    </location>
</feature>
<dbReference type="PROSITE" id="PS50283">
    <property type="entry name" value="NA_SOLUT_SYMP_3"/>
    <property type="match status" value="1"/>
</dbReference>
<proteinExistence type="inferred from homology"/>
<organism evidence="8 9">
    <name type="scientific">Dinghuibacter silviterrae</name>
    <dbReference type="NCBI Taxonomy" id="1539049"/>
    <lineage>
        <taxon>Bacteria</taxon>
        <taxon>Pseudomonadati</taxon>
        <taxon>Bacteroidota</taxon>
        <taxon>Chitinophagia</taxon>
        <taxon>Chitinophagales</taxon>
        <taxon>Chitinophagaceae</taxon>
        <taxon>Dinghuibacter</taxon>
    </lineage>
</organism>
<evidence type="ECO:0000256" key="2">
    <source>
        <dbReference type="ARBA" id="ARBA00006434"/>
    </source>
</evidence>